<evidence type="ECO:0000313" key="2">
    <source>
        <dbReference type="Proteomes" id="UP001056585"/>
    </source>
</evidence>
<proteinExistence type="predicted"/>
<reference evidence="1" key="1">
    <citation type="journal article" date="2022" name="Viruses">
        <title>Isolation of novel Xanthomonas phages for the plant pathogens X. translucens and X. campestris.</title>
        <authorList>
            <person name="Erdrich S.H."/>
            <person name="Sharma V."/>
            <person name="Schurr U."/>
            <person name="Arsova B."/>
            <person name="Frunzke J."/>
        </authorList>
    </citation>
    <scope>NUCLEOTIDE SEQUENCE</scope>
</reference>
<dbReference type="Proteomes" id="UP001056585">
    <property type="component" value="Segment"/>
</dbReference>
<evidence type="ECO:0000313" key="1">
    <source>
        <dbReference type="EMBL" id="URA07040.1"/>
    </source>
</evidence>
<gene>
    <name evidence="1" type="ORF">Elanor_BL40072</name>
</gene>
<dbReference type="EMBL" id="ON189045">
    <property type="protein sequence ID" value="URA07040.1"/>
    <property type="molecule type" value="Genomic_DNA"/>
</dbReference>
<keyword evidence="2" id="KW-1185">Reference proteome</keyword>
<sequence length="88" mass="9712">MVMGRFREYAASEFDGTPAGIRRKADREKLIGKRVGYDLKGSSFSNVGRVTGAGGRGTIEIDEGLMALTDITQLVVLNDQTYKGKWRK</sequence>
<accession>A0A9E7E1B0</accession>
<name>A0A9E7E1B0_9CAUD</name>
<protein>
    <submittedName>
        <fullName evidence="1">Uncharacterized protein</fullName>
    </submittedName>
</protein>
<organism evidence="1 2">
    <name type="scientific">Xanthomonas phage Elanor</name>
    <dbReference type="NCBI Taxonomy" id="2939127"/>
    <lineage>
        <taxon>Viruses</taxon>
        <taxon>Duplodnaviria</taxon>
        <taxon>Heunggongvirae</taxon>
        <taxon>Uroviricota</taxon>
        <taxon>Caudoviricetes</taxon>
        <taxon>Mesyanzhinovviridae</taxon>
        <taxon>Bradleyvirinae</taxon>
        <taxon>Elanorvirus</taxon>
        <taxon>Elanorvirus elanor</taxon>
    </lineage>
</organism>